<dbReference type="EMBL" id="JBFAUK010000021">
    <property type="protein sequence ID" value="MEV5509487.1"/>
    <property type="molecule type" value="Genomic_DNA"/>
</dbReference>
<dbReference type="PANTHER" id="PTHR23419">
    <property type="entry name" value="DIVALENT CATION TOLERANCE CUTA-RELATED"/>
    <property type="match status" value="1"/>
</dbReference>
<dbReference type="RefSeq" id="WP_109283391.1">
    <property type="nucleotide sequence ID" value="NZ_JBFAUK010000021.1"/>
</dbReference>
<protein>
    <submittedName>
        <fullName evidence="2">Divalent-cation tolerance protein CutA</fullName>
    </submittedName>
</protein>
<accession>A0ABV3K484</accession>
<evidence type="ECO:0000256" key="1">
    <source>
        <dbReference type="ARBA" id="ARBA00010169"/>
    </source>
</evidence>
<evidence type="ECO:0000313" key="2">
    <source>
        <dbReference type="EMBL" id="MEV5509487.1"/>
    </source>
</evidence>
<dbReference type="SUPFAM" id="SSF54913">
    <property type="entry name" value="GlnB-like"/>
    <property type="match status" value="1"/>
</dbReference>
<sequence length="109" mass="12553">MSEAIQYIAVTTTTDSEESARRLASAAIEQRLAACAQIDGPITSVYQWQRKIRTDTEWRLHYKTTRARYPELEAYLKAEHPYDVPEIIATEITTGSADYLAWVRRETRS</sequence>
<dbReference type="InterPro" id="IPR011322">
    <property type="entry name" value="N-reg_PII-like_a/b"/>
</dbReference>
<proteinExistence type="inferred from homology"/>
<comment type="similarity">
    <text evidence="1">Belongs to the CutA family.</text>
</comment>
<evidence type="ECO:0000313" key="3">
    <source>
        <dbReference type="Proteomes" id="UP001552594"/>
    </source>
</evidence>
<name>A0ABV3K484_STRON</name>
<dbReference type="Proteomes" id="UP001552594">
    <property type="component" value="Unassembled WGS sequence"/>
</dbReference>
<dbReference type="InterPro" id="IPR004323">
    <property type="entry name" value="Ion_tolerance_CutA"/>
</dbReference>
<reference evidence="2 3" key="1">
    <citation type="submission" date="2024-06" db="EMBL/GenBank/DDBJ databases">
        <title>The Natural Products Discovery Center: Release of the First 8490 Sequenced Strains for Exploring Actinobacteria Biosynthetic Diversity.</title>
        <authorList>
            <person name="Kalkreuter E."/>
            <person name="Kautsar S.A."/>
            <person name="Yang D."/>
            <person name="Bader C.D."/>
            <person name="Teijaro C.N."/>
            <person name="Fluegel L."/>
            <person name="Davis C.M."/>
            <person name="Simpson J.R."/>
            <person name="Lauterbach L."/>
            <person name="Steele A.D."/>
            <person name="Gui C."/>
            <person name="Meng S."/>
            <person name="Li G."/>
            <person name="Viehrig K."/>
            <person name="Ye F."/>
            <person name="Su P."/>
            <person name="Kiefer A.F."/>
            <person name="Nichols A."/>
            <person name="Cepeda A.J."/>
            <person name="Yan W."/>
            <person name="Fan B."/>
            <person name="Jiang Y."/>
            <person name="Adhikari A."/>
            <person name="Zheng C.-J."/>
            <person name="Schuster L."/>
            <person name="Cowan T.M."/>
            <person name="Smanski M.J."/>
            <person name="Chevrette M.G."/>
            <person name="De Carvalho L.P.S."/>
            <person name="Shen B."/>
        </authorList>
    </citation>
    <scope>NUCLEOTIDE SEQUENCE [LARGE SCALE GENOMIC DNA]</scope>
    <source>
        <strain evidence="2 3">NPDC052347</strain>
    </source>
</reference>
<keyword evidence="3" id="KW-1185">Reference proteome</keyword>
<gene>
    <name evidence="2" type="primary">cutA</name>
    <name evidence="2" type="ORF">AB0L16_24140</name>
</gene>
<organism evidence="2 3">
    <name type="scientific">Streptomyces orinoci</name>
    <name type="common">Streptoverticillium orinoci</name>
    <dbReference type="NCBI Taxonomy" id="67339"/>
    <lineage>
        <taxon>Bacteria</taxon>
        <taxon>Bacillati</taxon>
        <taxon>Actinomycetota</taxon>
        <taxon>Actinomycetes</taxon>
        <taxon>Kitasatosporales</taxon>
        <taxon>Streptomycetaceae</taxon>
        <taxon>Streptomyces</taxon>
    </lineage>
</organism>
<dbReference type="InterPro" id="IPR015867">
    <property type="entry name" value="N-reg_PII/ATP_PRibTrfase_C"/>
</dbReference>
<dbReference type="PANTHER" id="PTHR23419:SF8">
    <property type="entry name" value="FI09726P"/>
    <property type="match status" value="1"/>
</dbReference>
<comment type="caution">
    <text evidence="2">The sequence shown here is derived from an EMBL/GenBank/DDBJ whole genome shotgun (WGS) entry which is preliminary data.</text>
</comment>
<dbReference type="Gene3D" id="3.30.70.120">
    <property type="match status" value="1"/>
</dbReference>
<dbReference type="Pfam" id="PF03091">
    <property type="entry name" value="CutA1"/>
    <property type="match status" value="1"/>
</dbReference>